<dbReference type="Pfam" id="PF22294">
    <property type="entry name" value="DUF6966"/>
    <property type="match status" value="1"/>
</dbReference>
<proteinExistence type="predicted"/>
<comment type="caution">
    <text evidence="2">The sequence shown here is derived from an EMBL/GenBank/DDBJ whole genome shotgun (WGS) entry which is preliminary data.</text>
</comment>
<accession>A0A973ZZ61</accession>
<gene>
    <name evidence="2" type="ORF">HAP48_006005</name>
</gene>
<dbReference type="AlphaFoldDB" id="A0A973ZZ61"/>
<feature type="domain" description="DUF6966" evidence="1">
    <location>
        <begin position="22"/>
        <end position="63"/>
    </location>
</feature>
<evidence type="ECO:0000313" key="2">
    <source>
        <dbReference type="EMBL" id="NVI42660.1"/>
    </source>
</evidence>
<sequence>MPELIAVLDRLAALLREDKWGSHWADWMEKSRREIADSDFHGIERLLSAYGGMGSFNDLVSLSSSNEIDRLRTQARELAILIKNNADIGGS</sequence>
<reference evidence="2" key="1">
    <citation type="submission" date="2020-06" db="EMBL/GenBank/DDBJ databases">
        <title>Whole Genome Sequence of Bradyrhizobium sp. Strain 1S1.</title>
        <authorList>
            <person name="Bromfield E.S.P."/>
            <person name="Cloutier S."/>
        </authorList>
    </citation>
    <scope>NUCLEOTIDE SEQUENCE [LARGE SCALE GENOMIC DNA]</scope>
    <source>
        <strain evidence="2">1S1</strain>
    </source>
</reference>
<dbReference type="InterPro" id="IPR054239">
    <property type="entry name" value="DUF6966"/>
</dbReference>
<evidence type="ECO:0000259" key="1">
    <source>
        <dbReference type="Pfam" id="PF22294"/>
    </source>
</evidence>
<dbReference type="EMBL" id="JAAOLE020000001">
    <property type="protein sequence ID" value="NVI42660.1"/>
    <property type="molecule type" value="Genomic_DNA"/>
</dbReference>
<organism evidence="2">
    <name type="scientific">Bradyrhizobium septentrionale</name>
    <dbReference type="NCBI Taxonomy" id="1404411"/>
    <lineage>
        <taxon>Bacteria</taxon>
        <taxon>Pseudomonadati</taxon>
        <taxon>Pseudomonadota</taxon>
        <taxon>Alphaproteobacteria</taxon>
        <taxon>Hyphomicrobiales</taxon>
        <taxon>Nitrobacteraceae</taxon>
        <taxon>Bradyrhizobium</taxon>
    </lineage>
</organism>
<name>A0A973ZZ61_9BRAD</name>
<protein>
    <recommendedName>
        <fullName evidence="1">DUF6966 domain-containing protein</fullName>
    </recommendedName>
</protein>